<comment type="subcellular location">
    <subcellularLocation>
        <location evidence="1">Nucleus</location>
    </subcellularLocation>
</comment>
<evidence type="ECO:0000256" key="6">
    <source>
        <dbReference type="SAM" id="MobiDB-lite"/>
    </source>
</evidence>
<dbReference type="AlphaFoldDB" id="A0A9Q3GCL7"/>
<dbReference type="OrthoDB" id="2687121at2759"/>
<protein>
    <submittedName>
        <fullName evidence="7">Uncharacterized protein</fullName>
    </submittedName>
</protein>
<reference evidence="7" key="1">
    <citation type="submission" date="2021-03" db="EMBL/GenBank/DDBJ databases">
        <title>Draft genome sequence of rust myrtle Austropuccinia psidii MF-1, a brazilian biotype.</title>
        <authorList>
            <person name="Quecine M.C."/>
            <person name="Pachon D.M.R."/>
            <person name="Bonatelli M.L."/>
            <person name="Correr F.H."/>
            <person name="Franceschini L.M."/>
            <person name="Leite T.F."/>
            <person name="Margarido G.R.A."/>
            <person name="Almeida C.A."/>
            <person name="Ferrarezi J.A."/>
            <person name="Labate C.A."/>
        </authorList>
    </citation>
    <scope>NUCLEOTIDE SEQUENCE</scope>
    <source>
        <strain evidence="7">MF-1</strain>
    </source>
</reference>
<dbReference type="SUPFAM" id="SSF53098">
    <property type="entry name" value="Ribonuclease H-like"/>
    <property type="match status" value="1"/>
</dbReference>
<evidence type="ECO:0000256" key="3">
    <source>
        <dbReference type="ARBA" id="ARBA00022771"/>
    </source>
</evidence>
<evidence type="ECO:0000256" key="2">
    <source>
        <dbReference type="ARBA" id="ARBA00022723"/>
    </source>
</evidence>
<dbReference type="Proteomes" id="UP000765509">
    <property type="component" value="Unassembled WGS sequence"/>
</dbReference>
<dbReference type="GO" id="GO:0005634">
    <property type="term" value="C:nucleus"/>
    <property type="evidence" value="ECO:0007669"/>
    <property type="project" value="UniProtKB-SubCell"/>
</dbReference>
<evidence type="ECO:0000256" key="4">
    <source>
        <dbReference type="ARBA" id="ARBA00022833"/>
    </source>
</evidence>
<dbReference type="InterPro" id="IPR012337">
    <property type="entry name" value="RNaseH-like_sf"/>
</dbReference>
<dbReference type="EMBL" id="AVOT02000399">
    <property type="protein sequence ID" value="MBW0462698.1"/>
    <property type="molecule type" value="Genomic_DNA"/>
</dbReference>
<keyword evidence="3" id="KW-0863">Zinc-finger</keyword>
<dbReference type="PANTHER" id="PTHR46481">
    <property type="entry name" value="ZINC FINGER BED DOMAIN-CONTAINING PROTEIN 4"/>
    <property type="match status" value="1"/>
</dbReference>
<organism evidence="7 8">
    <name type="scientific">Austropuccinia psidii MF-1</name>
    <dbReference type="NCBI Taxonomy" id="1389203"/>
    <lineage>
        <taxon>Eukaryota</taxon>
        <taxon>Fungi</taxon>
        <taxon>Dikarya</taxon>
        <taxon>Basidiomycota</taxon>
        <taxon>Pucciniomycotina</taxon>
        <taxon>Pucciniomycetes</taxon>
        <taxon>Pucciniales</taxon>
        <taxon>Sphaerophragmiaceae</taxon>
        <taxon>Austropuccinia</taxon>
    </lineage>
</organism>
<sequence length="260" mass="28582">MSFISSSCTSTPGQAEETTQASISEPAPSLKHFGNAVANATSGTLDNFVKPRNLKKKLTSETLKTALIYFISDCDLPLSITESKSFCALLELCNPSIINILVRRTALTGHLSNIFYFHQEHILKIISQNSGFISFTTDAWISPNVTAFMAVTGHFMDFNFNLKSILLGLNEIEGNHSGLSLAHCFIEILFQYKTENTIMCINTNNASVNNRMVQEIKNISPTFKAETHAIGCMAHIIHLAARNGLNALGHRVSSNIEVNE</sequence>
<proteinExistence type="predicted"/>
<keyword evidence="5" id="KW-0539">Nucleus</keyword>
<dbReference type="InterPro" id="IPR052035">
    <property type="entry name" value="ZnF_BED_domain_contain"/>
</dbReference>
<dbReference type="PANTHER" id="PTHR46481:SF10">
    <property type="entry name" value="ZINC FINGER BED DOMAIN-CONTAINING PROTEIN 39"/>
    <property type="match status" value="1"/>
</dbReference>
<name>A0A9Q3GCL7_9BASI</name>
<comment type="caution">
    <text evidence="7">The sequence shown here is derived from an EMBL/GenBank/DDBJ whole genome shotgun (WGS) entry which is preliminary data.</text>
</comment>
<dbReference type="GO" id="GO:0008270">
    <property type="term" value="F:zinc ion binding"/>
    <property type="evidence" value="ECO:0007669"/>
    <property type="project" value="UniProtKB-KW"/>
</dbReference>
<keyword evidence="4" id="KW-0862">Zinc</keyword>
<feature type="region of interest" description="Disordered" evidence="6">
    <location>
        <begin position="1"/>
        <end position="22"/>
    </location>
</feature>
<evidence type="ECO:0000313" key="7">
    <source>
        <dbReference type="EMBL" id="MBW0462698.1"/>
    </source>
</evidence>
<keyword evidence="8" id="KW-1185">Reference proteome</keyword>
<evidence type="ECO:0000313" key="8">
    <source>
        <dbReference type="Proteomes" id="UP000765509"/>
    </source>
</evidence>
<accession>A0A9Q3GCL7</accession>
<gene>
    <name evidence="7" type="ORF">O181_002413</name>
</gene>
<keyword evidence="2" id="KW-0479">Metal-binding</keyword>
<evidence type="ECO:0000256" key="5">
    <source>
        <dbReference type="ARBA" id="ARBA00023242"/>
    </source>
</evidence>
<evidence type="ECO:0000256" key="1">
    <source>
        <dbReference type="ARBA" id="ARBA00004123"/>
    </source>
</evidence>